<keyword evidence="2" id="KW-1185">Reference proteome</keyword>
<protein>
    <submittedName>
        <fullName evidence="1">RloB domain-containing protein</fullName>
    </submittedName>
</protein>
<dbReference type="Proteomes" id="UP001519504">
    <property type="component" value="Unassembled WGS sequence"/>
</dbReference>
<accession>A0ABS5R1B1</accession>
<sequence length="195" mass="22830">MARLGKKKNRVTEKILIFVEGSETEPNYLKVLKKKLRWHNVDVHSLQSLGRGKDWVQKAKRLLNSQRLAQVQQEAVYVLFDHDGMKRDQYEMLLASAQKESFKVVFSNVSFEIWLLAHYQEIFKTQYDNDMVKQKLSEYIKGSYSKADAILMAQLAQKHELALKNTQKVRTSSYEYNCTNVGDMIEEITVHRKRA</sequence>
<dbReference type="EMBL" id="JAAMFK010000006">
    <property type="protein sequence ID" value="MBS9339007.1"/>
    <property type="molecule type" value="Genomic_DNA"/>
</dbReference>
<evidence type="ECO:0000313" key="2">
    <source>
        <dbReference type="Proteomes" id="UP001519504"/>
    </source>
</evidence>
<comment type="caution">
    <text evidence="1">The sequence shown here is derived from an EMBL/GenBank/DDBJ whole genome shotgun (WGS) entry which is preliminary data.</text>
</comment>
<dbReference type="RefSeq" id="WP_213809292.1">
    <property type="nucleotide sequence ID" value="NZ_JAAMFK010000006.1"/>
</dbReference>
<organism evidence="1 2">
    <name type="scientific">Fructobacillus broussonetiae</name>
    <dbReference type="NCBI Taxonomy" id="2713173"/>
    <lineage>
        <taxon>Bacteria</taxon>
        <taxon>Bacillati</taxon>
        <taxon>Bacillota</taxon>
        <taxon>Bacilli</taxon>
        <taxon>Lactobacillales</taxon>
        <taxon>Lactobacillaceae</taxon>
        <taxon>Fructobacillus</taxon>
    </lineage>
</organism>
<gene>
    <name evidence="1" type="ORF">G6R29_05155</name>
</gene>
<name>A0ABS5R1B1_9LACO</name>
<dbReference type="InterPro" id="IPR025591">
    <property type="entry name" value="RloB"/>
</dbReference>
<evidence type="ECO:0000313" key="1">
    <source>
        <dbReference type="EMBL" id="MBS9339007.1"/>
    </source>
</evidence>
<proteinExistence type="predicted"/>
<dbReference type="Pfam" id="PF13707">
    <property type="entry name" value="RloB"/>
    <property type="match status" value="1"/>
</dbReference>
<reference evidence="1 2" key="1">
    <citation type="submission" date="2020-02" db="EMBL/GenBank/DDBJ databases">
        <title>Fructobacillus sp. isolated from paper mulberry of Taiwan.</title>
        <authorList>
            <person name="Lin S.-T."/>
        </authorList>
    </citation>
    <scope>NUCLEOTIDE SEQUENCE [LARGE SCALE GENOMIC DNA]</scope>
    <source>
        <strain evidence="1 2">M2-14</strain>
    </source>
</reference>